<dbReference type="GO" id="GO:0004760">
    <property type="term" value="F:L-serine-pyruvate transaminase activity"/>
    <property type="evidence" value="ECO:0007669"/>
    <property type="project" value="TreeGrafter"/>
</dbReference>
<evidence type="ECO:0000256" key="3">
    <source>
        <dbReference type="ARBA" id="ARBA00006904"/>
    </source>
</evidence>
<keyword evidence="10" id="KW-0718">Serine biosynthesis</keyword>
<evidence type="ECO:0000313" key="13">
    <source>
        <dbReference type="Proteomes" id="UP000075411"/>
    </source>
</evidence>
<evidence type="ECO:0000256" key="7">
    <source>
        <dbReference type="ARBA" id="ARBA00022605"/>
    </source>
</evidence>
<dbReference type="Gene3D" id="3.40.640.10">
    <property type="entry name" value="Type I PLP-dependent aspartate aminotransferase-like (Major domain)"/>
    <property type="match status" value="1"/>
</dbReference>
<accession>A0A149TYR1</accession>
<evidence type="ECO:0000256" key="5">
    <source>
        <dbReference type="ARBA" id="ARBA00022490"/>
    </source>
</evidence>
<dbReference type="InterPro" id="IPR022278">
    <property type="entry name" value="Pser_aminoTfrase"/>
</dbReference>
<reference evidence="12 13" key="1">
    <citation type="submission" date="2015-06" db="EMBL/GenBank/DDBJ databases">
        <title>Improved classification and identification of acetic acid bacteria using matrix-assisted laser desorption/ionization time-of-flight mass spectrometry; Gluconobacter nephelii and Gluconobacter uchimurae are later heterotypic synonyms of Gluconobacter japonicus and Gluconobacter oxydans, respectively.</title>
        <authorList>
            <person name="Li L."/>
            <person name="Cleenwerck I."/>
            <person name="De Vuyst L."/>
            <person name="Vandamme P."/>
        </authorList>
    </citation>
    <scope>NUCLEOTIDE SEQUENCE [LARGE SCALE GENOMIC DNA]</scope>
    <source>
        <strain evidence="12 13">LMG 1663</strain>
    </source>
</reference>
<dbReference type="InterPro" id="IPR015424">
    <property type="entry name" value="PyrdxlP-dep_Trfase"/>
</dbReference>
<dbReference type="GO" id="GO:0004648">
    <property type="term" value="F:O-phospho-L-serine:2-oxoglutarate aminotransferase activity"/>
    <property type="evidence" value="ECO:0007669"/>
    <property type="project" value="UniProtKB-EC"/>
</dbReference>
<dbReference type="AlphaFoldDB" id="A0A149TYR1"/>
<dbReference type="CDD" id="cd01494">
    <property type="entry name" value="AAT_I"/>
    <property type="match status" value="1"/>
</dbReference>
<comment type="catalytic activity">
    <reaction evidence="11">
        <text>O-phospho-L-serine + 2-oxoglutarate = 3-phosphooxypyruvate + L-glutamate</text>
        <dbReference type="Rhea" id="RHEA:14329"/>
        <dbReference type="ChEBI" id="CHEBI:16810"/>
        <dbReference type="ChEBI" id="CHEBI:18110"/>
        <dbReference type="ChEBI" id="CHEBI:29985"/>
        <dbReference type="ChEBI" id="CHEBI:57524"/>
        <dbReference type="EC" id="2.6.1.52"/>
    </reaction>
</comment>
<dbReference type="OrthoDB" id="9772439at2"/>
<organism evidence="12 13">
    <name type="scientific">Acetobacter tropicalis</name>
    <dbReference type="NCBI Taxonomy" id="104102"/>
    <lineage>
        <taxon>Bacteria</taxon>
        <taxon>Pseudomonadati</taxon>
        <taxon>Pseudomonadota</taxon>
        <taxon>Alphaproteobacteria</taxon>
        <taxon>Acetobacterales</taxon>
        <taxon>Acetobacteraceae</taxon>
        <taxon>Acetobacter</taxon>
    </lineage>
</organism>
<dbReference type="UniPathway" id="UPA00135">
    <property type="reaction ID" value="UER00197"/>
</dbReference>
<evidence type="ECO:0000256" key="2">
    <source>
        <dbReference type="ARBA" id="ARBA00005099"/>
    </source>
</evidence>
<dbReference type="Proteomes" id="UP000075411">
    <property type="component" value="Unassembled WGS sequence"/>
</dbReference>
<dbReference type="Gene3D" id="3.90.1150.10">
    <property type="entry name" value="Aspartate Aminotransferase, domain 1"/>
    <property type="match status" value="1"/>
</dbReference>
<dbReference type="InterPro" id="IPR006271">
    <property type="entry name" value="Pser_aminoTfrase_methanosarc"/>
</dbReference>
<proteinExistence type="inferred from homology"/>
<gene>
    <name evidence="12" type="ORF">AD947_06610</name>
</gene>
<protein>
    <recommendedName>
        <fullName evidence="4">phosphoserine transaminase</fullName>
        <ecNumber evidence="4">2.6.1.52</ecNumber>
    </recommendedName>
</protein>
<evidence type="ECO:0000256" key="10">
    <source>
        <dbReference type="ARBA" id="ARBA00023299"/>
    </source>
</evidence>
<evidence type="ECO:0000256" key="4">
    <source>
        <dbReference type="ARBA" id="ARBA00013030"/>
    </source>
</evidence>
<comment type="caution">
    <text evidence="12">The sequence shown here is derived from an EMBL/GenBank/DDBJ whole genome shotgun (WGS) entry which is preliminary data.</text>
</comment>
<keyword evidence="8 12" id="KW-0808">Transferase</keyword>
<evidence type="ECO:0000256" key="1">
    <source>
        <dbReference type="ARBA" id="ARBA00001933"/>
    </source>
</evidence>
<dbReference type="NCBIfam" id="NF002841">
    <property type="entry name" value="PRK03080.1-2"/>
    <property type="match status" value="1"/>
</dbReference>
<evidence type="ECO:0000313" key="12">
    <source>
        <dbReference type="EMBL" id="KXV58301.1"/>
    </source>
</evidence>
<name>A0A149TYR1_9PROT</name>
<evidence type="ECO:0000256" key="9">
    <source>
        <dbReference type="ARBA" id="ARBA00022898"/>
    </source>
</evidence>
<keyword evidence="5" id="KW-0963">Cytoplasm</keyword>
<dbReference type="GO" id="GO:0006564">
    <property type="term" value="P:L-serine biosynthetic process"/>
    <property type="evidence" value="ECO:0007669"/>
    <property type="project" value="UniProtKB-KW"/>
</dbReference>
<evidence type="ECO:0000256" key="11">
    <source>
        <dbReference type="ARBA" id="ARBA00049007"/>
    </source>
</evidence>
<dbReference type="GO" id="GO:0008453">
    <property type="term" value="F:alanine-glyoxylate transaminase activity"/>
    <property type="evidence" value="ECO:0007669"/>
    <property type="project" value="TreeGrafter"/>
</dbReference>
<dbReference type="RefSeq" id="WP_061487925.1">
    <property type="nucleotide sequence ID" value="NZ_LHZT01000115.1"/>
</dbReference>
<dbReference type="PATRIC" id="fig|104102.12.peg.3500"/>
<dbReference type="NCBIfam" id="TIGR01365">
    <property type="entry name" value="serC_2"/>
    <property type="match status" value="1"/>
</dbReference>
<dbReference type="InterPro" id="IPR015422">
    <property type="entry name" value="PyrdxlP-dep_Trfase_small"/>
</dbReference>
<dbReference type="PIRSF" id="PIRSF000525">
    <property type="entry name" value="SerC"/>
    <property type="match status" value="1"/>
</dbReference>
<comment type="similarity">
    <text evidence="3">Belongs to the class-V pyridoxal-phosphate-dependent aminotransferase family. SerC subfamily.</text>
</comment>
<keyword evidence="9" id="KW-0663">Pyridoxal phosphate</keyword>
<dbReference type="SUPFAM" id="SSF53383">
    <property type="entry name" value="PLP-dependent transferases"/>
    <property type="match status" value="1"/>
</dbReference>
<dbReference type="GO" id="GO:0019265">
    <property type="term" value="P:glycine biosynthetic process, by transamination of glyoxylate"/>
    <property type="evidence" value="ECO:0007669"/>
    <property type="project" value="TreeGrafter"/>
</dbReference>
<keyword evidence="7" id="KW-0028">Amino-acid biosynthesis</keyword>
<keyword evidence="6 12" id="KW-0032">Aminotransferase</keyword>
<dbReference type="PANTHER" id="PTHR21152">
    <property type="entry name" value="AMINOTRANSFERASE CLASS V"/>
    <property type="match status" value="1"/>
</dbReference>
<sequence>MTVLDSVVSSRPATRPANPCFSSGPCAKRPGWSVSALSGALTGRSHRSAEGRARLGDVIERSRTILGVPEGWRIGIVPASDTGAVEMALWSLLGPRPVDVLAFESFSSLWAQDIVSQLKLENARVIKADYGALPALSDVNWAHDVVLAWNGTTSGVCLPSPDVIPAEHNGLVICDATSAAFAMDLPWDRLDVVTWSWQKALGGEAAHGMLALSPRAVERLEQFQTSRPLPKIFRLMAKGALIEGIFKGDTINTPSMLCVEDALDSLKWAASVGGLEGLKARSRANLAEVAAWEARTDWVSFLAENPAERSSTSICLRIVAPWFLALERAEQMKVVKKMTAVLEKEGVAFDIASYRDAPPGLRIWGGATVEASDVRALLPWLDWAFAEVSPA</sequence>
<evidence type="ECO:0000256" key="6">
    <source>
        <dbReference type="ARBA" id="ARBA00022576"/>
    </source>
</evidence>
<comment type="pathway">
    <text evidence="2">Amino-acid biosynthesis; L-serine biosynthesis; L-serine from 3-phospho-D-glycerate: step 2/3.</text>
</comment>
<dbReference type="EMBL" id="LHZT01000115">
    <property type="protein sequence ID" value="KXV58301.1"/>
    <property type="molecule type" value="Genomic_DNA"/>
</dbReference>
<comment type="cofactor">
    <cofactor evidence="1">
        <name>pyridoxal 5'-phosphate</name>
        <dbReference type="ChEBI" id="CHEBI:597326"/>
    </cofactor>
</comment>
<dbReference type="EC" id="2.6.1.52" evidence="4"/>
<evidence type="ECO:0000256" key="8">
    <source>
        <dbReference type="ARBA" id="ARBA00022679"/>
    </source>
</evidence>
<dbReference type="PANTHER" id="PTHR21152:SF40">
    <property type="entry name" value="ALANINE--GLYOXYLATE AMINOTRANSFERASE"/>
    <property type="match status" value="1"/>
</dbReference>
<dbReference type="InterPro" id="IPR015421">
    <property type="entry name" value="PyrdxlP-dep_Trfase_major"/>
</dbReference>